<organism evidence="2 3">
    <name type="scientific">Aspergillus bombycis</name>
    <dbReference type="NCBI Taxonomy" id="109264"/>
    <lineage>
        <taxon>Eukaryota</taxon>
        <taxon>Fungi</taxon>
        <taxon>Dikarya</taxon>
        <taxon>Ascomycota</taxon>
        <taxon>Pezizomycotina</taxon>
        <taxon>Eurotiomycetes</taxon>
        <taxon>Eurotiomycetidae</taxon>
        <taxon>Eurotiales</taxon>
        <taxon>Aspergillaceae</taxon>
        <taxon>Aspergillus</taxon>
    </lineage>
</organism>
<keyword evidence="3" id="KW-1185">Reference proteome</keyword>
<evidence type="ECO:0008006" key="4">
    <source>
        <dbReference type="Google" id="ProtNLM"/>
    </source>
</evidence>
<dbReference type="GeneID" id="34444129"/>
<feature type="chain" id="PRO_5009534853" description="Dickkopf N-terminal cysteine-rich domain-containing protein" evidence="1">
    <location>
        <begin position="20"/>
        <end position="110"/>
    </location>
</feature>
<gene>
    <name evidence="2" type="ORF">ABOM_000739</name>
</gene>
<evidence type="ECO:0000313" key="2">
    <source>
        <dbReference type="EMBL" id="OGM50950.1"/>
    </source>
</evidence>
<dbReference type="RefSeq" id="XP_022394667.1">
    <property type="nucleotide sequence ID" value="XM_022527869.1"/>
</dbReference>
<dbReference type="AlphaFoldDB" id="A0A1F8AGS7"/>
<evidence type="ECO:0000256" key="1">
    <source>
        <dbReference type="SAM" id="SignalP"/>
    </source>
</evidence>
<dbReference type="Proteomes" id="UP000179179">
    <property type="component" value="Unassembled WGS sequence"/>
</dbReference>
<name>A0A1F8AGS7_9EURO</name>
<comment type="caution">
    <text evidence="2">The sequence shown here is derived from an EMBL/GenBank/DDBJ whole genome shotgun (WGS) entry which is preliminary data.</text>
</comment>
<dbReference type="OrthoDB" id="4388818at2759"/>
<reference evidence="2 3" key="1">
    <citation type="journal article" date="2016" name="Genome Biol. Evol.">
        <title>Draft genome sequence of an aflatoxigenic Aspergillus species, A. bombycis.</title>
        <authorList>
            <person name="Moore G.G."/>
            <person name="Mack B.M."/>
            <person name="Beltz S.B."/>
            <person name="Gilbert M.K."/>
        </authorList>
    </citation>
    <scope>NUCLEOTIDE SEQUENCE [LARGE SCALE GENOMIC DNA]</scope>
    <source>
        <strain evidence="3">NRRL 26010</strain>
    </source>
</reference>
<dbReference type="EMBL" id="LYCR01000002">
    <property type="protein sequence ID" value="OGM50950.1"/>
    <property type="molecule type" value="Genomic_DNA"/>
</dbReference>
<sequence length="110" mass="11736">MKPQTVVLLSLFGLAASIAIPPNARGEADEVIEDYNTAAEMDTRDTLEPRAYPHCLSYKECKGGWCHKGNCLDNVCKGANMCPKGFLCEAGDATMEALDGGGLAVEIVNE</sequence>
<protein>
    <recommendedName>
        <fullName evidence="4">Dickkopf N-terminal cysteine-rich domain-containing protein</fullName>
    </recommendedName>
</protein>
<accession>A0A1F8AGS7</accession>
<feature type="signal peptide" evidence="1">
    <location>
        <begin position="1"/>
        <end position="19"/>
    </location>
</feature>
<evidence type="ECO:0000313" key="3">
    <source>
        <dbReference type="Proteomes" id="UP000179179"/>
    </source>
</evidence>
<proteinExistence type="predicted"/>
<keyword evidence="1" id="KW-0732">Signal</keyword>